<dbReference type="InterPro" id="IPR055508">
    <property type="entry name" value="DUF7081"/>
</dbReference>
<dbReference type="AlphaFoldDB" id="A0ABD3JSU6"/>
<dbReference type="PANTHER" id="PTHR33345">
    <property type="entry name" value="ADAPTER PROTEIN, PUTATIVE-RELATED"/>
    <property type="match status" value="1"/>
</dbReference>
<dbReference type="PANTHER" id="PTHR33345:SF6">
    <property type="entry name" value="OS03G0747200 PROTEIN"/>
    <property type="match status" value="1"/>
</dbReference>
<accession>A0ABD3JSU6</accession>
<dbReference type="EMBL" id="JBJKBG010000007">
    <property type="protein sequence ID" value="KAL3729339.1"/>
    <property type="molecule type" value="Genomic_DNA"/>
</dbReference>
<reference evidence="3 4" key="1">
    <citation type="submission" date="2024-11" db="EMBL/GenBank/DDBJ databases">
        <title>Chromosome-level genome assembly of Eucalyptus globulus Labill. provides insights into its genome evolution.</title>
        <authorList>
            <person name="Li X."/>
        </authorList>
    </citation>
    <scope>NUCLEOTIDE SEQUENCE [LARGE SCALE GENOMIC DNA]</scope>
    <source>
        <strain evidence="3">CL2024</strain>
        <tissue evidence="3">Fresh tender leaves</tissue>
    </source>
</reference>
<evidence type="ECO:0000259" key="2">
    <source>
        <dbReference type="Pfam" id="PF23299"/>
    </source>
</evidence>
<feature type="region of interest" description="Disordered" evidence="1">
    <location>
        <begin position="1"/>
        <end position="22"/>
    </location>
</feature>
<sequence length="317" mass="35518">MKQESSKIDNANETDGNIHGPINCQEIRDSTEIIIIDESNGKSSEVKKNDDPWPVSSDISSDGLPYAPNNIPLPVAITGNYQDRYLYLPRRLRVSEKWTCEKYCFASKLSVERHIRTKFPVADIDAFFISFIWKVSLSIAIRRPFFPGHNEEFLRCKARNRMCSSLLEQAEKPVSPSWPCDHCCSEPKFCRGCCILRCTLIDGNHICGYIALLDRALQAYMARTVGGVIGLDAELFEASKSIDSPDEREKILKLAFSLLCGSQKTSAKTVLKQIESALTKLKFAPCDEISTADVGSGNESSDKCQEIIGGFRIFHKF</sequence>
<comment type="caution">
    <text evidence="3">The sequence shown here is derived from an EMBL/GenBank/DDBJ whole genome shotgun (WGS) entry which is preliminary data.</text>
</comment>
<evidence type="ECO:0000313" key="4">
    <source>
        <dbReference type="Proteomes" id="UP001634007"/>
    </source>
</evidence>
<organism evidence="3 4">
    <name type="scientific">Eucalyptus globulus</name>
    <name type="common">Tasmanian blue gum</name>
    <dbReference type="NCBI Taxonomy" id="34317"/>
    <lineage>
        <taxon>Eukaryota</taxon>
        <taxon>Viridiplantae</taxon>
        <taxon>Streptophyta</taxon>
        <taxon>Embryophyta</taxon>
        <taxon>Tracheophyta</taxon>
        <taxon>Spermatophyta</taxon>
        <taxon>Magnoliopsida</taxon>
        <taxon>eudicotyledons</taxon>
        <taxon>Gunneridae</taxon>
        <taxon>Pentapetalae</taxon>
        <taxon>rosids</taxon>
        <taxon>malvids</taxon>
        <taxon>Myrtales</taxon>
        <taxon>Myrtaceae</taxon>
        <taxon>Myrtoideae</taxon>
        <taxon>Eucalypteae</taxon>
        <taxon>Eucalyptus</taxon>
    </lineage>
</organism>
<dbReference type="Pfam" id="PF23299">
    <property type="entry name" value="DUF7081"/>
    <property type="match status" value="1"/>
</dbReference>
<protein>
    <recommendedName>
        <fullName evidence="2">DUF7081 domain-containing protein</fullName>
    </recommendedName>
</protein>
<evidence type="ECO:0000313" key="3">
    <source>
        <dbReference type="EMBL" id="KAL3729339.1"/>
    </source>
</evidence>
<keyword evidence="4" id="KW-1185">Reference proteome</keyword>
<gene>
    <name evidence="3" type="ORF">ACJRO7_026448</name>
</gene>
<name>A0ABD3JSU6_EUCGL</name>
<proteinExistence type="predicted"/>
<evidence type="ECO:0000256" key="1">
    <source>
        <dbReference type="SAM" id="MobiDB-lite"/>
    </source>
</evidence>
<feature type="domain" description="DUF7081" evidence="2">
    <location>
        <begin position="54"/>
        <end position="135"/>
    </location>
</feature>
<dbReference type="Proteomes" id="UP001634007">
    <property type="component" value="Unassembled WGS sequence"/>
</dbReference>